<gene>
    <name evidence="2" type="ORF">NBM05_01300</name>
</gene>
<dbReference type="AlphaFoldDB" id="A0A9X2KHF1"/>
<dbReference type="SFLD" id="SFLDS00028">
    <property type="entry name" value="Proline_Racemase"/>
    <property type="match status" value="1"/>
</dbReference>
<dbReference type="InterPro" id="IPR008794">
    <property type="entry name" value="Pro_racemase_fam"/>
</dbReference>
<reference evidence="2" key="1">
    <citation type="submission" date="2022-06" db="EMBL/GenBank/DDBJ databases">
        <title>Rothia sp. isolated from sandalwood seedling.</title>
        <authorList>
            <person name="Tuikhar N."/>
            <person name="Kirdat K."/>
            <person name="Thorat V."/>
            <person name="Swetha P."/>
            <person name="Padma S."/>
            <person name="Sundararaj R."/>
            <person name="Yadav A."/>
        </authorList>
    </citation>
    <scope>NUCLEOTIDE SEQUENCE</scope>
    <source>
        <strain evidence="2">AR01</strain>
    </source>
</reference>
<organism evidence="2 3">
    <name type="scientific">Rothia santali</name>
    <dbReference type="NCBI Taxonomy" id="2949643"/>
    <lineage>
        <taxon>Bacteria</taxon>
        <taxon>Bacillati</taxon>
        <taxon>Actinomycetota</taxon>
        <taxon>Actinomycetes</taxon>
        <taxon>Micrococcales</taxon>
        <taxon>Micrococcaceae</taxon>
        <taxon>Rothia</taxon>
    </lineage>
</organism>
<dbReference type="PANTHER" id="PTHR33442">
    <property type="entry name" value="TRANS-3-HYDROXY-L-PROLINE DEHYDRATASE"/>
    <property type="match status" value="1"/>
</dbReference>
<dbReference type="Pfam" id="PF05544">
    <property type="entry name" value="Pro_racemase"/>
    <property type="match status" value="1"/>
</dbReference>
<comment type="similarity">
    <text evidence="1">Belongs to the proline racemase family.</text>
</comment>
<dbReference type="PANTHER" id="PTHR33442:SF5">
    <property type="entry name" value="BIFUNCTIONAL TRANS-3-HYDROXY-L-PROLINE DEHYDRATASE_2-EPIMERASE"/>
    <property type="match status" value="1"/>
</dbReference>
<dbReference type="Proteomes" id="UP001139502">
    <property type="component" value="Unassembled WGS sequence"/>
</dbReference>
<dbReference type="EMBL" id="JANAFB010000002">
    <property type="protein sequence ID" value="MCP3424704.1"/>
    <property type="molecule type" value="Genomic_DNA"/>
</dbReference>
<evidence type="ECO:0000313" key="2">
    <source>
        <dbReference type="EMBL" id="MCP3424704.1"/>
    </source>
</evidence>
<dbReference type="GO" id="GO:0047580">
    <property type="term" value="F:4-hydroxyproline epimerase activity"/>
    <property type="evidence" value="ECO:0007669"/>
    <property type="project" value="TreeGrafter"/>
</dbReference>
<proteinExistence type="inferred from homology"/>
<sequence length="333" mass="35271">MRTDRLIQTVETHIEGLPVRVVTGGVGVFPGKTMAERRRWFIDHSDHLRTLLMCEPRGHGSLSGAILQPPTRGDADWGVLFIEVTGVLPMCGAGTMAVATALVETGMVAVAEPVTRVRLDTPAGLIVAEVRVDGGRAESVTIRNVPSFPVELDRRVDVPGLGTVRCDIAYGGNFYAVVDLEDLGIPDDHSSQQRLLDAGSAIMAAVDDQALPVHPEDPANAGCEHVYFRAPGATARGGRHVLVNHPGWIDRSPGGTGTSALMAALHARGELGLEEDFVNESYIGTTFTGRLVERAAVAGRDAVVPVITGSAWITGTAQYTLDPTDPFPAGFAV</sequence>
<protein>
    <submittedName>
        <fullName evidence="2">Proline racemase family protein</fullName>
    </submittedName>
</protein>
<evidence type="ECO:0000256" key="1">
    <source>
        <dbReference type="ARBA" id="ARBA00007529"/>
    </source>
</evidence>
<dbReference type="FunFam" id="3.10.310.10:FF:000005">
    <property type="entry name" value="Proline racemase"/>
    <property type="match status" value="1"/>
</dbReference>
<dbReference type="RefSeq" id="WP_254164511.1">
    <property type="nucleotide sequence ID" value="NZ_JANAFB010000002.1"/>
</dbReference>
<dbReference type="PIRSF" id="PIRSF029792">
    <property type="entry name" value="Pro_racemase"/>
    <property type="match status" value="1"/>
</dbReference>
<dbReference type="Gene3D" id="3.10.310.10">
    <property type="entry name" value="Diaminopimelate Epimerase, Chain A, domain 1"/>
    <property type="match status" value="2"/>
</dbReference>
<evidence type="ECO:0000313" key="3">
    <source>
        <dbReference type="Proteomes" id="UP001139502"/>
    </source>
</evidence>
<keyword evidence="3" id="KW-1185">Reference proteome</keyword>
<comment type="caution">
    <text evidence="2">The sequence shown here is derived from an EMBL/GenBank/DDBJ whole genome shotgun (WGS) entry which is preliminary data.</text>
</comment>
<accession>A0A9X2KHF1</accession>
<dbReference type="SUPFAM" id="SSF54506">
    <property type="entry name" value="Diaminopimelate epimerase-like"/>
    <property type="match status" value="1"/>
</dbReference>
<name>A0A9X2KHF1_9MICC</name>
<dbReference type="FunFam" id="3.10.310.10:FF:000003">
    <property type="entry name" value="Proline racemase"/>
    <property type="match status" value="1"/>
</dbReference>